<feature type="signal peptide" evidence="1">
    <location>
        <begin position="1"/>
        <end position="23"/>
    </location>
</feature>
<sequence>MRKARLLSGLTLATLLLSPAAHAASDQTTVSVSANVVGTCKFTSTGTLAFGDLDPAMGGDVTQTGAVDFWCTKGVSYTITDRGGLYDDTGTKRMEHDDAGITEYLPYTFAFTGGASGTGNGPLSTLTLTYEGGVAQTDYEQATAGAYSDTVTLEINP</sequence>
<dbReference type="Proteomes" id="UP000252707">
    <property type="component" value="Unassembled WGS sequence"/>
</dbReference>
<proteinExistence type="predicted"/>
<dbReference type="InterPro" id="IPR053167">
    <property type="entry name" value="Spore_coat_component"/>
</dbReference>
<dbReference type="PANTHER" id="PTHR37089">
    <property type="entry name" value="PROTEIN U-RELATED"/>
    <property type="match status" value="1"/>
</dbReference>
<accession>A0A369CH55</accession>
<keyword evidence="1" id="KW-0732">Signal</keyword>
<dbReference type="AlphaFoldDB" id="A0A369CH55"/>
<gene>
    <name evidence="3" type="ORF">DFQ59_101550</name>
</gene>
<feature type="domain" description="Spore coat protein U/FanG" evidence="2">
    <location>
        <begin position="28"/>
        <end position="153"/>
    </location>
</feature>
<feature type="chain" id="PRO_5016579530" evidence="1">
    <location>
        <begin position="24"/>
        <end position="157"/>
    </location>
</feature>
<dbReference type="RefSeq" id="WP_114278113.1">
    <property type="nucleotide sequence ID" value="NZ_QPJY01000001.1"/>
</dbReference>
<name>A0A369CH55_9GAMM</name>
<comment type="caution">
    <text evidence="3">The sequence shown here is derived from an EMBL/GenBank/DDBJ whole genome shotgun (WGS) entry which is preliminary data.</text>
</comment>
<keyword evidence="3" id="KW-0167">Capsid protein</keyword>
<reference evidence="3 4" key="1">
    <citation type="submission" date="2018-07" db="EMBL/GenBank/DDBJ databases">
        <title>Genomic Encyclopedia of Type Strains, Phase IV (KMG-IV): sequencing the most valuable type-strain genomes for metagenomic binning, comparative biology and taxonomic classification.</title>
        <authorList>
            <person name="Goeker M."/>
        </authorList>
    </citation>
    <scope>NUCLEOTIDE SEQUENCE [LARGE SCALE GENOMIC DNA]</scope>
    <source>
        <strain evidence="3 4">DSM 26407</strain>
    </source>
</reference>
<keyword evidence="4" id="KW-1185">Reference proteome</keyword>
<organism evidence="3 4">
    <name type="scientific">Thioalbus denitrificans</name>
    <dbReference type="NCBI Taxonomy" id="547122"/>
    <lineage>
        <taxon>Bacteria</taxon>
        <taxon>Pseudomonadati</taxon>
        <taxon>Pseudomonadota</taxon>
        <taxon>Gammaproteobacteria</taxon>
        <taxon>Chromatiales</taxon>
        <taxon>Ectothiorhodospiraceae</taxon>
        <taxon>Thioalbus</taxon>
    </lineage>
</organism>
<evidence type="ECO:0000313" key="3">
    <source>
        <dbReference type="EMBL" id="RCX33249.1"/>
    </source>
</evidence>
<evidence type="ECO:0000313" key="4">
    <source>
        <dbReference type="Proteomes" id="UP000252707"/>
    </source>
</evidence>
<dbReference type="EMBL" id="QPJY01000001">
    <property type="protein sequence ID" value="RCX33249.1"/>
    <property type="molecule type" value="Genomic_DNA"/>
</dbReference>
<dbReference type="Pfam" id="PF05229">
    <property type="entry name" value="SCPU"/>
    <property type="match status" value="1"/>
</dbReference>
<evidence type="ECO:0000256" key="1">
    <source>
        <dbReference type="SAM" id="SignalP"/>
    </source>
</evidence>
<keyword evidence="3" id="KW-0946">Virion</keyword>
<dbReference type="InterPro" id="IPR007893">
    <property type="entry name" value="Spore_coat_U/FanG"/>
</dbReference>
<evidence type="ECO:0000259" key="2">
    <source>
        <dbReference type="Pfam" id="PF05229"/>
    </source>
</evidence>
<protein>
    <submittedName>
        <fullName evidence="3">Spore coat protein U-like protein</fullName>
    </submittedName>
</protein>